<evidence type="ECO:0000256" key="3">
    <source>
        <dbReference type="ARBA" id="ARBA00022741"/>
    </source>
</evidence>
<protein>
    <recommendedName>
        <fullName evidence="6 7">Polyphosphate kinase</fullName>
        <ecNumber evidence="6 7">2.7.4.1</ecNumber>
    </recommendedName>
    <alternativeName>
        <fullName evidence="6">ATP-polyphosphate phosphotransferase</fullName>
    </alternativeName>
    <alternativeName>
        <fullName evidence="6">Polyphosphoric acid kinase</fullName>
    </alternativeName>
</protein>
<keyword evidence="3 6" id="KW-0547">Nucleotide-binding</keyword>
<gene>
    <name evidence="6" type="primary">ppk</name>
    <name evidence="12" type="ORF">BO222_08910</name>
</gene>
<comment type="similarity">
    <text evidence="6 7">Belongs to the polyphosphate kinase 1 (PPK1) family.</text>
</comment>
<feature type="binding site" evidence="6">
    <location>
        <position position="565"/>
    </location>
    <ligand>
        <name>ATP</name>
        <dbReference type="ChEBI" id="CHEBI:30616"/>
    </ligand>
</feature>
<evidence type="ECO:0000256" key="5">
    <source>
        <dbReference type="ARBA" id="ARBA00022840"/>
    </source>
</evidence>
<dbReference type="InterPro" id="IPR025198">
    <property type="entry name" value="PPK_N_dom"/>
</dbReference>
<feature type="domain" description="Polyphosphate kinase N-terminal" evidence="9">
    <location>
        <begin position="10"/>
        <end position="108"/>
    </location>
</feature>
<dbReference type="PIRSF" id="PIRSF015589">
    <property type="entry name" value="PP_kinase"/>
    <property type="match status" value="1"/>
</dbReference>
<dbReference type="InterPro" id="IPR025200">
    <property type="entry name" value="PPK_C_dom2"/>
</dbReference>
<keyword evidence="6" id="KW-0460">Magnesium</keyword>
<comment type="PTM">
    <text evidence="6 7">An intermediate of this reaction is the autophosphorylated ppk in which a phosphate is covalently linked to a histidine residue through a N-P bond.</text>
</comment>
<dbReference type="NCBIfam" id="TIGR03705">
    <property type="entry name" value="poly_P_kin"/>
    <property type="match status" value="1"/>
</dbReference>
<dbReference type="OrthoDB" id="9761456at2"/>
<evidence type="ECO:0000313" key="12">
    <source>
        <dbReference type="EMBL" id="OLU38140.1"/>
    </source>
</evidence>
<keyword evidence="5 6" id="KW-0067">ATP-binding</keyword>
<dbReference type="NCBIfam" id="NF003921">
    <property type="entry name" value="PRK05443.2-2"/>
    <property type="match status" value="1"/>
</dbReference>
<accession>A0A1U7NEP1</accession>
<keyword evidence="13" id="KW-1185">Reference proteome</keyword>
<comment type="catalytic activity">
    <reaction evidence="6 7">
        <text>[phosphate](n) + ATP = [phosphate](n+1) + ADP</text>
        <dbReference type="Rhea" id="RHEA:19573"/>
        <dbReference type="Rhea" id="RHEA-COMP:9859"/>
        <dbReference type="Rhea" id="RHEA-COMP:14280"/>
        <dbReference type="ChEBI" id="CHEBI:16838"/>
        <dbReference type="ChEBI" id="CHEBI:30616"/>
        <dbReference type="ChEBI" id="CHEBI:456216"/>
        <dbReference type="EC" id="2.7.4.1"/>
    </reaction>
</comment>
<comment type="caution">
    <text evidence="12">The sequence shown here is derived from an EMBL/GenBank/DDBJ whole genome shotgun (WGS) entry which is preliminary data.</text>
</comment>
<proteinExistence type="inferred from homology"/>
<dbReference type="PANTHER" id="PTHR30218:SF0">
    <property type="entry name" value="POLYPHOSPHATE KINASE"/>
    <property type="match status" value="1"/>
</dbReference>
<dbReference type="Gene3D" id="1.20.58.310">
    <property type="entry name" value="Polyphosphate kinase N-terminal domain"/>
    <property type="match status" value="1"/>
</dbReference>
<dbReference type="Proteomes" id="UP000186341">
    <property type="component" value="Unassembled WGS sequence"/>
</dbReference>
<keyword evidence="4 6" id="KW-0418">Kinase</keyword>
<evidence type="ECO:0000259" key="10">
    <source>
        <dbReference type="Pfam" id="PF13090"/>
    </source>
</evidence>
<feature type="domain" description="Polyphosphate kinase C-terminal" evidence="10">
    <location>
        <begin position="505"/>
        <end position="675"/>
    </location>
</feature>
<feature type="active site" description="Phosphohistidine intermediate" evidence="6">
    <location>
        <position position="436"/>
    </location>
</feature>
<evidence type="ECO:0000256" key="2">
    <source>
        <dbReference type="ARBA" id="ARBA00022679"/>
    </source>
</evidence>
<dbReference type="EC" id="2.7.4.1" evidence="6 7"/>
<dbReference type="InterPro" id="IPR036832">
    <property type="entry name" value="PPK_N_dom_sf"/>
</dbReference>
<keyword evidence="2 6" id="KW-0808">Transferase</keyword>
<dbReference type="InterPro" id="IPR041108">
    <property type="entry name" value="PP_kinase_C_1"/>
</dbReference>
<dbReference type="GO" id="GO:0046872">
    <property type="term" value="F:metal ion binding"/>
    <property type="evidence" value="ECO:0007669"/>
    <property type="project" value="UniProtKB-KW"/>
</dbReference>
<reference evidence="12 13" key="1">
    <citation type="submission" date="2016-11" db="EMBL/GenBank/DDBJ databases">
        <title>Description of two novel members of the family Erysipelotrichaceae: Ileibacterium lipovorans gen. nov., sp. nov. and Dubosiella newyorkensis, gen. nov., sp. nov.</title>
        <authorList>
            <person name="Cox L.M."/>
            <person name="Sohn J."/>
            <person name="Tyrrell K.L."/>
            <person name="Citron D.M."/>
            <person name="Lawson P.A."/>
            <person name="Patel N.B."/>
            <person name="Iizumi T."/>
            <person name="Perez-Perez G.I."/>
            <person name="Goldstein E.J."/>
            <person name="Blaser M.J."/>
        </authorList>
    </citation>
    <scope>NUCLEOTIDE SEQUENCE [LARGE SCALE GENOMIC DNA]</scope>
    <source>
        <strain evidence="12 13">NYU-BL-A3</strain>
    </source>
</reference>
<evidence type="ECO:0000256" key="6">
    <source>
        <dbReference type="HAMAP-Rule" id="MF_00347"/>
    </source>
</evidence>
<dbReference type="Pfam" id="PF13090">
    <property type="entry name" value="PP_kinase_C"/>
    <property type="match status" value="1"/>
</dbReference>
<dbReference type="GeneID" id="82203282"/>
<evidence type="ECO:0000313" key="13">
    <source>
        <dbReference type="Proteomes" id="UP000186341"/>
    </source>
</evidence>
<comment type="cofactor">
    <cofactor evidence="6">
        <name>Mg(2+)</name>
        <dbReference type="ChEBI" id="CHEBI:18420"/>
    </cofactor>
</comment>
<feature type="binding site" evidence="6">
    <location>
        <position position="376"/>
    </location>
    <ligand>
        <name>Mg(2+)</name>
        <dbReference type="ChEBI" id="CHEBI:18420"/>
    </ligand>
</feature>
<feature type="domain" description="Polyphosphate kinase middle" evidence="8">
    <location>
        <begin position="123"/>
        <end position="302"/>
    </location>
</feature>
<organism evidence="12 13">
    <name type="scientific">Ileibacterium valens</name>
    <dbReference type="NCBI Taxonomy" id="1862668"/>
    <lineage>
        <taxon>Bacteria</taxon>
        <taxon>Bacillati</taxon>
        <taxon>Bacillota</taxon>
        <taxon>Erysipelotrichia</taxon>
        <taxon>Erysipelotrichales</taxon>
        <taxon>Erysipelotrichaceae</taxon>
        <taxon>Ileibacterium</taxon>
    </lineage>
</organism>
<evidence type="ECO:0000259" key="11">
    <source>
        <dbReference type="Pfam" id="PF17941"/>
    </source>
</evidence>
<comment type="function">
    <text evidence="6 7">Catalyzes the reversible transfer of the terminal phosphate of ATP to form a long-chain polyphosphate (polyP).</text>
</comment>
<evidence type="ECO:0000256" key="7">
    <source>
        <dbReference type="RuleBase" id="RU003800"/>
    </source>
</evidence>
<dbReference type="Pfam" id="PF02503">
    <property type="entry name" value="PP_kinase"/>
    <property type="match status" value="1"/>
</dbReference>
<dbReference type="Pfam" id="PF13089">
    <property type="entry name" value="PP_kinase_N"/>
    <property type="match status" value="1"/>
</dbReference>
<dbReference type="InterPro" id="IPR024953">
    <property type="entry name" value="PP_kinase_middle"/>
</dbReference>
<dbReference type="AlphaFoldDB" id="A0A1U7NEP1"/>
<feature type="binding site" evidence="6">
    <location>
        <position position="406"/>
    </location>
    <ligand>
        <name>Mg(2+)</name>
        <dbReference type="ChEBI" id="CHEBI:18420"/>
    </ligand>
</feature>
<dbReference type="Gene3D" id="3.30.870.10">
    <property type="entry name" value="Endonuclease Chain A"/>
    <property type="match status" value="2"/>
</dbReference>
<dbReference type="RefSeq" id="WP_075820326.1">
    <property type="nucleotide sequence ID" value="NZ_CAPNHH010000045.1"/>
</dbReference>
<dbReference type="Gene3D" id="3.30.1840.10">
    <property type="entry name" value="Polyphosphate kinase middle domain"/>
    <property type="match status" value="1"/>
</dbReference>
<feature type="domain" description="Polyphosphate kinase C-terminal" evidence="11">
    <location>
        <begin position="335"/>
        <end position="493"/>
    </location>
</feature>
<name>A0A1U7NEP1_9FIRM</name>
<dbReference type="InterPro" id="IPR036830">
    <property type="entry name" value="PP_kinase_middle_dom_sf"/>
</dbReference>
<evidence type="ECO:0000256" key="4">
    <source>
        <dbReference type="ARBA" id="ARBA00022777"/>
    </source>
</evidence>
<dbReference type="GO" id="GO:0006799">
    <property type="term" value="P:polyphosphate biosynthetic process"/>
    <property type="evidence" value="ECO:0007669"/>
    <property type="project" value="UniProtKB-UniRule"/>
</dbReference>
<feature type="binding site" evidence="6">
    <location>
        <position position="47"/>
    </location>
    <ligand>
        <name>ATP</name>
        <dbReference type="ChEBI" id="CHEBI:30616"/>
    </ligand>
</feature>
<dbReference type="InterPro" id="IPR003414">
    <property type="entry name" value="PP_kinase"/>
</dbReference>
<dbReference type="PANTHER" id="PTHR30218">
    <property type="entry name" value="POLYPHOSPHATE KINASE"/>
    <property type="match status" value="1"/>
</dbReference>
<keyword evidence="6" id="KW-0479">Metal-binding</keyword>
<sequence>MHKKKYPFTQNRELSWLKFNQRVLEEAADQRVPLLERLKFAAIFTSNLDEFFQVRCGSLTDMGLVDPNQIDSKSGMTPDEQLSAIYRETKHLYTMRDNIMKNLNKILVALHIMPVAWKDLNKKQKQHLTRYFDSQMMPLLAPQIIDFHHPFPFLINKELYVFFQLIEDGKKRYGLVPIPDYLERIVYLNDEKTEYILAENIILHNLERIFPKQKILFKTIIRVTRNADINLDAKDIEEDEDYRQYMKKILKRRSRLAPVRLEVYKNYSEEPINYLCSQLHLSKQQVFVTKNSPLEFAHIFKLIDQLPAELKKPLLYEPFTPETNNRLNPDKPIIPQVLDHDVLLSYPYEDIDQFIRLLKEASEDENVISIKITIYRLAKNSKIVHYLRRAVENGKDVTVLMELRARFDENHNIYNAERLEEVGCNVIYGFDDYKVHSKIMEITYKTDNGLKTITQIGTGNYNEKTSHQYTDFSFITSREDIGKDATNFFQNMNISNLNGTYEKILVSPHQLKEKIISELDHQIELANEGKPACASFKMNSLTDLDIISKLAQASQAGVKIRMIIRGISDLLPGLEGLTDNIEIHSVVGRYLEHSRIYIFGCGPEAKVYISSADFMTRNTERRVEVAVPIEDPELKKKLLDYFETQFSDDAKGRKLLSSGYYSNVETDRDEPFNSQDYFMQQAKENKFVAPPEPVIKPEPVKPIKKSWIARLLGK</sequence>
<dbReference type="NCBIfam" id="NF003917">
    <property type="entry name" value="PRK05443.1-1"/>
    <property type="match status" value="1"/>
</dbReference>
<dbReference type="HAMAP" id="MF_00347">
    <property type="entry name" value="Polyphosphate_kinase"/>
    <property type="match status" value="1"/>
</dbReference>
<evidence type="ECO:0000256" key="1">
    <source>
        <dbReference type="ARBA" id="ARBA00022553"/>
    </source>
</evidence>
<dbReference type="SUPFAM" id="SSF56024">
    <property type="entry name" value="Phospholipase D/nuclease"/>
    <property type="match status" value="2"/>
</dbReference>
<evidence type="ECO:0000259" key="9">
    <source>
        <dbReference type="Pfam" id="PF13089"/>
    </source>
</evidence>
<feature type="binding site" evidence="6">
    <location>
        <position position="593"/>
    </location>
    <ligand>
        <name>ATP</name>
        <dbReference type="ChEBI" id="CHEBI:30616"/>
    </ligand>
</feature>
<dbReference type="SUPFAM" id="SSF140356">
    <property type="entry name" value="PPK N-terminal domain-like"/>
    <property type="match status" value="1"/>
</dbReference>
<dbReference type="GO" id="GO:0008976">
    <property type="term" value="F:polyphosphate kinase activity"/>
    <property type="evidence" value="ECO:0007669"/>
    <property type="project" value="UniProtKB-UniRule"/>
</dbReference>
<keyword evidence="1 6" id="KW-0597">Phosphoprotein</keyword>
<dbReference type="GO" id="GO:0009358">
    <property type="term" value="C:polyphosphate kinase complex"/>
    <property type="evidence" value="ECO:0007669"/>
    <property type="project" value="InterPro"/>
</dbReference>
<dbReference type="GO" id="GO:0005524">
    <property type="term" value="F:ATP binding"/>
    <property type="evidence" value="ECO:0007669"/>
    <property type="project" value="UniProtKB-KW"/>
</dbReference>
<evidence type="ECO:0000259" key="8">
    <source>
        <dbReference type="Pfam" id="PF02503"/>
    </source>
</evidence>
<dbReference type="SUPFAM" id="SSF143724">
    <property type="entry name" value="PHP14-like"/>
    <property type="match status" value="1"/>
</dbReference>
<dbReference type="EMBL" id="MPJW01000176">
    <property type="protein sequence ID" value="OLU38140.1"/>
    <property type="molecule type" value="Genomic_DNA"/>
</dbReference>
<feature type="binding site" evidence="6">
    <location>
        <position position="469"/>
    </location>
    <ligand>
        <name>ATP</name>
        <dbReference type="ChEBI" id="CHEBI:30616"/>
    </ligand>
</feature>
<dbReference type="Pfam" id="PF17941">
    <property type="entry name" value="PP_kinase_C_1"/>
    <property type="match status" value="1"/>
</dbReference>